<dbReference type="InterPro" id="IPR016181">
    <property type="entry name" value="Acyl_CoA_acyltransferase"/>
</dbReference>
<dbReference type="InterPro" id="IPR000182">
    <property type="entry name" value="GNAT_dom"/>
</dbReference>
<organism evidence="2 3">
    <name type="scientific">Saccharomonospora cyanea NA-134</name>
    <dbReference type="NCBI Taxonomy" id="882082"/>
    <lineage>
        <taxon>Bacteria</taxon>
        <taxon>Bacillati</taxon>
        <taxon>Actinomycetota</taxon>
        <taxon>Actinomycetes</taxon>
        <taxon>Pseudonocardiales</taxon>
        <taxon>Pseudonocardiaceae</taxon>
        <taxon>Saccharomonospora</taxon>
    </lineage>
</organism>
<sequence>MTDSAVPTRSDQLTVTTRLAPELTAAELYALLRLRVDVFVVEQECPYPELDGKDLLPGTRHVWATTSDGRVAGCLRVLAEDGGVQRIGRVCTAGFARGTGVGALLMGAAMELVGDAECVLDAQTYATGFYARFGFQPEGEEFLEDDIPHITMRRR</sequence>
<dbReference type="Gene3D" id="3.40.630.30">
    <property type="match status" value="1"/>
</dbReference>
<dbReference type="CDD" id="cd04301">
    <property type="entry name" value="NAT_SF"/>
    <property type="match status" value="1"/>
</dbReference>
<reference evidence="2 3" key="1">
    <citation type="submission" date="2011-11" db="EMBL/GenBank/DDBJ databases">
        <title>The Noncontiguous Finished sequence of Saccharomonospora cyanea NA-134.</title>
        <authorList>
            <consortium name="US DOE Joint Genome Institute"/>
            <person name="Lucas S."/>
            <person name="Han J."/>
            <person name="Lapidus A."/>
            <person name="Cheng J.-F."/>
            <person name="Goodwin L."/>
            <person name="Pitluck S."/>
            <person name="Peters L."/>
            <person name="Ovchinnikova G."/>
            <person name="Lu M."/>
            <person name="Detter J.C."/>
            <person name="Han C."/>
            <person name="Tapia R."/>
            <person name="Land M."/>
            <person name="Hauser L."/>
            <person name="Kyrpides N."/>
            <person name="Ivanova N."/>
            <person name="Pagani I."/>
            <person name="Brambilla E.-M."/>
            <person name="Klenk H.-P."/>
            <person name="Woyke T."/>
        </authorList>
    </citation>
    <scope>NUCLEOTIDE SEQUENCE [LARGE SCALE GENOMIC DNA]</scope>
    <source>
        <strain evidence="2 3">NA-134</strain>
    </source>
</reference>
<dbReference type="OrthoDB" id="9796171at2"/>
<dbReference type="Proteomes" id="UP000002791">
    <property type="component" value="Chromosome"/>
</dbReference>
<dbReference type="Pfam" id="PF13673">
    <property type="entry name" value="Acetyltransf_10"/>
    <property type="match status" value="1"/>
</dbReference>
<proteinExistence type="predicted"/>
<dbReference type="GO" id="GO:0016747">
    <property type="term" value="F:acyltransferase activity, transferring groups other than amino-acyl groups"/>
    <property type="evidence" value="ECO:0007669"/>
    <property type="project" value="InterPro"/>
</dbReference>
<dbReference type="AlphaFoldDB" id="H5XQM5"/>
<gene>
    <name evidence="2" type="ORF">SaccyDRAFT_1174</name>
</gene>
<dbReference type="STRING" id="882082.SaccyDRAFT_1174"/>
<dbReference type="RefSeq" id="WP_005454449.1">
    <property type="nucleotide sequence ID" value="NZ_CM001440.1"/>
</dbReference>
<name>H5XQM5_9PSEU</name>
<dbReference type="EMBL" id="CM001440">
    <property type="protein sequence ID" value="EHR60085.1"/>
    <property type="molecule type" value="Genomic_DNA"/>
</dbReference>
<dbReference type="SUPFAM" id="SSF55729">
    <property type="entry name" value="Acyl-CoA N-acyltransferases (Nat)"/>
    <property type="match status" value="1"/>
</dbReference>
<evidence type="ECO:0000313" key="2">
    <source>
        <dbReference type="EMBL" id="EHR60085.1"/>
    </source>
</evidence>
<dbReference type="PROSITE" id="PS51186">
    <property type="entry name" value="GNAT"/>
    <property type="match status" value="1"/>
</dbReference>
<accession>H5XQM5</accession>
<keyword evidence="2" id="KW-0012">Acyltransferase</keyword>
<protein>
    <submittedName>
        <fullName evidence="2">Putative acyltransferase</fullName>
    </submittedName>
</protein>
<keyword evidence="3" id="KW-1185">Reference proteome</keyword>
<feature type="domain" description="N-acetyltransferase" evidence="1">
    <location>
        <begin position="15"/>
        <end position="155"/>
    </location>
</feature>
<evidence type="ECO:0000313" key="3">
    <source>
        <dbReference type="Proteomes" id="UP000002791"/>
    </source>
</evidence>
<evidence type="ECO:0000259" key="1">
    <source>
        <dbReference type="PROSITE" id="PS51186"/>
    </source>
</evidence>
<keyword evidence="2" id="KW-0808">Transferase</keyword>
<dbReference type="eggNOG" id="COG2153">
    <property type="taxonomic scope" value="Bacteria"/>
</dbReference>
<dbReference type="HOGENOM" id="CLU_056607_3_1_11"/>